<organism evidence="2">
    <name type="scientific">Herbaspirillum huttiense subsp. nephrolepidis</name>
    <dbReference type="NCBI Taxonomy" id="3075126"/>
    <lineage>
        <taxon>Bacteria</taxon>
        <taxon>Pseudomonadati</taxon>
        <taxon>Pseudomonadota</taxon>
        <taxon>Betaproteobacteria</taxon>
        <taxon>Burkholderiales</taxon>
        <taxon>Oxalobacteraceae</taxon>
        <taxon>Herbaspirillum</taxon>
    </lineage>
</organism>
<evidence type="ECO:0000256" key="1">
    <source>
        <dbReference type="SAM" id="MobiDB-lite"/>
    </source>
</evidence>
<proteinExistence type="predicted"/>
<accession>A0AAE4G9F6</accession>
<comment type="caution">
    <text evidence="2">The sequence shown here is derived from an EMBL/GenBank/DDBJ whole genome shotgun (WGS) entry which is preliminary data.</text>
</comment>
<sequence length="44" mass="4871">MEGIAQCGDTSKQHRRLSHREGGGIPIRLLALNTGRGHCRARIF</sequence>
<dbReference type="AlphaFoldDB" id="A0AAE4G9F6"/>
<dbReference type="RefSeq" id="WP_310837617.1">
    <property type="nucleotide sequence ID" value="NZ_JAVLSM010000007.1"/>
</dbReference>
<reference evidence="2" key="1">
    <citation type="submission" date="2023-02" db="EMBL/GenBank/DDBJ databases">
        <title>Description of Herbaspirillum huttiense subsp. nephrolepsisexaltata and Herbaspirillum huttiense subsp. lycopersicon.</title>
        <authorList>
            <person name="Poudel M."/>
            <person name="Sharma A."/>
            <person name="Goss E."/>
            <person name="Tapia J.H."/>
            <person name="Harmon C.M."/>
            <person name="Jones J.B."/>
        </authorList>
    </citation>
    <scope>NUCLEOTIDE SEQUENCE</scope>
    <source>
        <strain evidence="2">NC40101</strain>
    </source>
</reference>
<dbReference type="EMBL" id="JAVRAA010000005">
    <property type="protein sequence ID" value="MDT0337671.1"/>
    <property type="molecule type" value="Genomic_DNA"/>
</dbReference>
<feature type="region of interest" description="Disordered" evidence="1">
    <location>
        <begin position="1"/>
        <end position="20"/>
    </location>
</feature>
<gene>
    <name evidence="2" type="ORF">RJN63_12575</name>
</gene>
<protein>
    <submittedName>
        <fullName evidence="2">Uncharacterized protein</fullName>
    </submittedName>
</protein>
<evidence type="ECO:0000313" key="2">
    <source>
        <dbReference type="EMBL" id="MDT0337671.1"/>
    </source>
</evidence>
<name>A0AAE4G9F6_9BURK</name>